<protein>
    <submittedName>
        <fullName evidence="4">DUF6049 family protein</fullName>
    </submittedName>
</protein>
<proteinExistence type="predicted"/>
<feature type="compositionally biased region" description="Low complexity" evidence="1">
    <location>
        <begin position="750"/>
        <end position="759"/>
    </location>
</feature>
<dbReference type="Pfam" id="PF19516">
    <property type="entry name" value="DUF6049"/>
    <property type="match status" value="1"/>
</dbReference>
<feature type="compositionally biased region" description="Low complexity" evidence="1">
    <location>
        <begin position="732"/>
        <end position="742"/>
    </location>
</feature>
<feature type="transmembrane region" description="Helical" evidence="2">
    <location>
        <begin position="696"/>
        <end position="715"/>
    </location>
</feature>
<keyword evidence="2" id="KW-0472">Membrane</keyword>
<feature type="region of interest" description="Disordered" evidence="1">
    <location>
        <begin position="94"/>
        <end position="128"/>
    </location>
</feature>
<dbReference type="InterPro" id="IPR046112">
    <property type="entry name" value="DUF6049"/>
</dbReference>
<keyword evidence="3" id="KW-0732">Signal</keyword>
<evidence type="ECO:0000313" key="5">
    <source>
        <dbReference type="Proteomes" id="UP001431313"/>
    </source>
</evidence>
<gene>
    <name evidence="4" type="ORF">NX801_05885</name>
</gene>
<dbReference type="EMBL" id="JANUGQ010000003">
    <property type="protein sequence ID" value="MCS0635195.1"/>
    <property type="molecule type" value="Genomic_DNA"/>
</dbReference>
<reference evidence="4" key="1">
    <citation type="submission" date="2022-08" db="EMBL/GenBank/DDBJ databases">
        <authorList>
            <person name="Somphong A."/>
            <person name="Phongsopitanun W."/>
        </authorList>
    </citation>
    <scope>NUCLEOTIDE SEQUENCE</scope>
    <source>
        <strain evidence="4">LP05-1</strain>
    </source>
</reference>
<name>A0ABT2CCR7_9ACTN</name>
<evidence type="ECO:0000256" key="3">
    <source>
        <dbReference type="SAM" id="SignalP"/>
    </source>
</evidence>
<keyword evidence="2" id="KW-1133">Transmembrane helix</keyword>
<evidence type="ECO:0000256" key="1">
    <source>
        <dbReference type="SAM" id="MobiDB-lite"/>
    </source>
</evidence>
<keyword evidence="5" id="KW-1185">Reference proteome</keyword>
<dbReference type="RefSeq" id="WP_258785932.1">
    <property type="nucleotide sequence ID" value="NZ_JANUGQ010000003.1"/>
</dbReference>
<feature type="signal peptide" evidence="3">
    <location>
        <begin position="1"/>
        <end position="42"/>
    </location>
</feature>
<organism evidence="4 5">
    <name type="scientific">Streptomyces pyxinae</name>
    <dbReference type="NCBI Taxonomy" id="2970734"/>
    <lineage>
        <taxon>Bacteria</taxon>
        <taxon>Bacillati</taxon>
        <taxon>Actinomycetota</taxon>
        <taxon>Actinomycetes</taxon>
        <taxon>Kitasatosporales</taxon>
        <taxon>Streptomycetaceae</taxon>
        <taxon>Streptomyces</taxon>
    </lineage>
</organism>
<sequence length="816" mass="85994">MAEAADFQGIRPSPARRWLRRTAAVLAGVLLPAGLLQGPALAEPQDGKARGASTVHVSLDTVTPAAPVEGDTLTLSGTVTNEGKETVSNAQMDVRVGDGPTGRGAIDRAAGRTGGFTESGDGKPLGGPYTLKIPQLPSGITRDFSLSVPVDKLELDGDGVRQLAVSLSGRTPSEPYDQVLGIGRTLLPWQPETTEKKTGLTYLWPLISSTHLSAETGPDDQQTPVFENDDLAAELAPGGRLQQLVSLGAGLPVTWVVDPDLLATVEAMTRDYQIKDGSTRVPGTHQAVAKQWLNELEKAVKDREIVALPYGDPDLASLAHRGRDVSGSLSHLQPATEVAGATVETILHVKPSTDFAWPVDGAIDPSIVDVATSAGADKVIARSDSVRDDLPYAPNAARPIGGGTTAVVADAALSTAFTGDLTRASDATRAVQRFLAQTLAITQQQPGKQRDIVVAPQRTPTTSQAQAMASALRTLEAQRWTQPLDLSTAALAKPDPGATTEVPGPADYPRELRRQELPVQAFQDMRATQDDLDNFTVILTFAYRVTTPFGNAINREMSASWRGRPEPARAYRAEVLRHLRGLTTEVQLIEKSDLTLSGRSATIPVTVQNKLLQGIDHLVLRLESSKPTRLGLNGGAPMAEQQIQVDGGHSQSVKFTASANANGPVRMKAQLYTQDGRPYGKPMEFTVKVSEITPTVMLVIAGGVLLLVLAGIRMYTHRKRAAARRPAEADAPEPGSPEAGAEAADERAGGTEATGVTEGAGDGSSVRPDPSGRTDDGSPDSTGAPVSDGPEQPSDPAANTGRENADPSGTGEKVDR</sequence>
<accession>A0ABT2CCR7</accession>
<keyword evidence="2" id="KW-0812">Transmembrane</keyword>
<dbReference type="Proteomes" id="UP001431313">
    <property type="component" value="Unassembled WGS sequence"/>
</dbReference>
<feature type="chain" id="PRO_5045248835" evidence="3">
    <location>
        <begin position="43"/>
        <end position="816"/>
    </location>
</feature>
<feature type="region of interest" description="Disordered" evidence="1">
    <location>
        <begin position="722"/>
        <end position="816"/>
    </location>
</feature>
<comment type="caution">
    <text evidence="4">The sequence shown here is derived from an EMBL/GenBank/DDBJ whole genome shotgun (WGS) entry which is preliminary data.</text>
</comment>
<evidence type="ECO:0000313" key="4">
    <source>
        <dbReference type="EMBL" id="MCS0635195.1"/>
    </source>
</evidence>
<evidence type="ECO:0000256" key="2">
    <source>
        <dbReference type="SAM" id="Phobius"/>
    </source>
</evidence>